<comment type="caution">
    <text evidence="1">The sequence shown here is derived from an EMBL/GenBank/DDBJ whole genome shotgun (WGS) entry which is preliminary data.</text>
</comment>
<name>A0A5J5FB73_9PEZI</name>
<gene>
    <name evidence="1" type="ORF">FN846DRAFT_902261</name>
</gene>
<dbReference type="AlphaFoldDB" id="A0A5J5FB73"/>
<organism evidence="1 2">
    <name type="scientific">Sphaerosporella brunnea</name>
    <dbReference type="NCBI Taxonomy" id="1250544"/>
    <lineage>
        <taxon>Eukaryota</taxon>
        <taxon>Fungi</taxon>
        <taxon>Dikarya</taxon>
        <taxon>Ascomycota</taxon>
        <taxon>Pezizomycotina</taxon>
        <taxon>Pezizomycetes</taxon>
        <taxon>Pezizales</taxon>
        <taxon>Pyronemataceae</taxon>
        <taxon>Sphaerosporella</taxon>
    </lineage>
</organism>
<accession>A0A5J5FB73</accession>
<dbReference type="Proteomes" id="UP000326924">
    <property type="component" value="Unassembled WGS sequence"/>
</dbReference>
<dbReference type="InParanoid" id="A0A5J5FB73"/>
<protein>
    <submittedName>
        <fullName evidence="1">Uncharacterized protein</fullName>
    </submittedName>
</protein>
<sequence>MDPIIMAPETYRPQQGVFPNVLAVPREISLPPLKFVVSGSPRIYFIPNDKIQTYEALKQVVAERLEIGLEVVLDMYGDCVDEDGWPGMAFSWPYYTGKFTVIGAPLFSESLLIVEFKPKRLAIKLALPRPHNLTVGCLCRIVVEYMRQLRTAGELAAVGLLPSDLATLYIEGATSGELVQGLLNRKASDGTACTFIAVKMQLIKFPDKREPTEDILMAAATTISQVKSSVERCFFEALRVDHDAWKDEMIGQHDVVVRSDGGHWTEVPDSDETTL</sequence>
<evidence type="ECO:0000313" key="1">
    <source>
        <dbReference type="EMBL" id="KAA8914161.1"/>
    </source>
</evidence>
<keyword evidence="2" id="KW-1185">Reference proteome</keyword>
<dbReference type="EMBL" id="VXIS01000008">
    <property type="protein sequence ID" value="KAA8914161.1"/>
    <property type="molecule type" value="Genomic_DNA"/>
</dbReference>
<reference evidence="1 2" key="1">
    <citation type="submission" date="2019-09" db="EMBL/GenBank/DDBJ databases">
        <title>Draft genome of the ectomycorrhizal ascomycete Sphaerosporella brunnea.</title>
        <authorList>
            <consortium name="DOE Joint Genome Institute"/>
            <person name="Benucci G.M."/>
            <person name="Marozzi G."/>
            <person name="Antonielli L."/>
            <person name="Sanchez S."/>
            <person name="Marco P."/>
            <person name="Wang X."/>
            <person name="Falini L.B."/>
            <person name="Barry K."/>
            <person name="Haridas S."/>
            <person name="Lipzen A."/>
            <person name="Labutti K."/>
            <person name="Grigoriev I.V."/>
            <person name="Murat C."/>
            <person name="Martin F."/>
            <person name="Albertini E."/>
            <person name="Donnini D."/>
            <person name="Bonito G."/>
        </authorList>
    </citation>
    <scope>NUCLEOTIDE SEQUENCE [LARGE SCALE GENOMIC DNA]</scope>
    <source>
        <strain evidence="1 2">Sb_GMNB300</strain>
    </source>
</reference>
<evidence type="ECO:0000313" key="2">
    <source>
        <dbReference type="Proteomes" id="UP000326924"/>
    </source>
</evidence>
<proteinExistence type="predicted"/>